<feature type="transmembrane region" description="Helical" evidence="1">
    <location>
        <begin position="317"/>
        <end position="336"/>
    </location>
</feature>
<evidence type="ECO:0000313" key="2">
    <source>
        <dbReference type="EMBL" id="MFE8703370.1"/>
    </source>
</evidence>
<feature type="transmembrane region" description="Helical" evidence="1">
    <location>
        <begin position="193"/>
        <end position="214"/>
    </location>
</feature>
<dbReference type="RefSeq" id="WP_389363857.1">
    <property type="nucleotide sequence ID" value="NZ_JBIACK010000015.1"/>
</dbReference>
<protein>
    <submittedName>
        <fullName evidence="2">ABC transporter permease</fullName>
    </submittedName>
</protein>
<accession>A0ABW6KJF9</accession>
<evidence type="ECO:0000313" key="3">
    <source>
        <dbReference type="Proteomes" id="UP001601059"/>
    </source>
</evidence>
<keyword evidence="3" id="KW-1185">Reference proteome</keyword>
<evidence type="ECO:0000256" key="1">
    <source>
        <dbReference type="SAM" id="Phobius"/>
    </source>
</evidence>
<feature type="transmembrane region" description="Helical" evidence="1">
    <location>
        <begin position="55"/>
        <end position="75"/>
    </location>
</feature>
<feature type="transmembrane region" description="Helical" evidence="1">
    <location>
        <begin position="167"/>
        <end position="187"/>
    </location>
</feature>
<dbReference type="Proteomes" id="UP001601059">
    <property type="component" value="Unassembled WGS sequence"/>
</dbReference>
<organism evidence="2 3">
    <name type="scientific">Cytobacillus spartinae</name>
    <dbReference type="NCBI Taxonomy" id="3299023"/>
    <lineage>
        <taxon>Bacteria</taxon>
        <taxon>Bacillati</taxon>
        <taxon>Bacillota</taxon>
        <taxon>Bacilli</taxon>
        <taxon>Bacillales</taxon>
        <taxon>Bacillaceae</taxon>
        <taxon>Cytobacillus</taxon>
    </lineage>
</organism>
<feature type="transmembrane region" description="Helical" evidence="1">
    <location>
        <begin position="292"/>
        <end position="311"/>
    </location>
</feature>
<reference evidence="2 3" key="1">
    <citation type="submission" date="2024-08" db="EMBL/GenBank/DDBJ databases">
        <title>Two novel Cytobacillus novel species.</title>
        <authorList>
            <person name="Liu G."/>
        </authorList>
    </citation>
    <scope>NUCLEOTIDE SEQUENCE [LARGE SCALE GENOMIC DNA]</scope>
    <source>
        <strain evidence="2 3">FJAT-54145</strain>
    </source>
</reference>
<sequence length="389" mass="45861">MNSTRLFMNRLIDEWKFQYKIIRSVADWTIILYIIIPSLAIFSFVYRSWWIESPVWIEAIPLHLLLFIGCLLALAGQYRTFVKEADKVFLIKNNRLFLNMKREGFIYSIVVQSLNTILITTLLLPFLIRHFSLEPILVVQYFIYLLAIKMLSMYIKARVRRIGRKDLRYLTGFICLILFGVLSYTMLFFWEAGFGLVCSMISILISVISILLHIPTIKKIDSFEYELAIEKEEKLKYVHVIYQFSYEIEKTNVSTRTKPFLNKRSKRIFKKRTAANGFIELFIKVFIRNHSYWLAYLQIIFVTATALIVVPPIWIKIIILVGFLIVLYSWLGLLWKKITVSHPLMKKYEEEEGYFKAMSFCMNSLFSVAFILTTIIFVVGLLVTERLPF</sequence>
<name>A0ABW6KJF9_9BACI</name>
<keyword evidence="1" id="KW-0472">Membrane</keyword>
<feature type="transmembrane region" description="Helical" evidence="1">
    <location>
        <begin position="357"/>
        <end position="383"/>
    </location>
</feature>
<comment type="caution">
    <text evidence="2">The sequence shown here is derived from an EMBL/GenBank/DDBJ whole genome shotgun (WGS) entry which is preliminary data.</text>
</comment>
<proteinExistence type="predicted"/>
<keyword evidence="1" id="KW-0812">Transmembrane</keyword>
<dbReference type="EMBL" id="JBIACK010000015">
    <property type="protein sequence ID" value="MFE8703370.1"/>
    <property type="molecule type" value="Genomic_DNA"/>
</dbReference>
<gene>
    <name evidence="2" type="ORF">ACFYKX_22675</name>
</gene>
<dbReference type="InterPro" id="IPR010288">
    <property type="entry name" value="EcsB_ABC"/>
</dbReference>
<feature type="transmembrane region" description="Helical" evidence="1">
    <location>
        <begin position="105"/>
        <end position="124"/>
    </location>
</feature>
<dbReference type="Pfam" id="PF05975">
    <property type="entry name" value="EcsB"/>
    <property type="match status" value="1"/>
</dbReference>
<keyword evidence="1" id="KW-1133">Transmembrane helix</keyword>
<feature type="transmembrane region" description="Helical" evidence="1">
    <location>
        <begin position="30"/>
        <end position="49"/>
    </location>
</feature>
<feature type="transmembrane region" description="Helical" evidence="1">
    <location>
        <begin position="136"/>
        <end position="155"/>
    </location>
</feature>